<dbReference type="InterPro" id="IPR000182">
    <property type="entry name" value="GNAT_dom"/>
</dbReference>
<sequence length="166" mass="17795">MPLIRPFAPADQPGILDLILGIQRDEYGIAITAADQPDLTDIAGFYLPGAGGFWVAEEDGRVIGTIALKDIGQSQAALRKMFVASSHRGRAAGVAQALLDHLLDAAADRGLAQIYLGTTARFLAAHRFYEKNGFALVEADDLPPAFPRMAVDTRFFEKSIEPAKAG</sequence>
<accession>A0A084ES62</accession>
<dbReference type="GO" id="GO:0008080">
    <property type="term" value="F:N-acetyltransferase activity"/>
    <property type="evidence" value="ECO:0007669"/>
    <property type="project" value="InterPro"/>
</dbReference>
<dbReference type="STRING" id="13690.AX777_02210"/>
<dbReference type="InterPro" id="IPR050769">
    <property type="entry name" value="NAT_camello-type"/>
</dbReference>
<dbReference type="AlphaFoldDB" id="A0A084ES62"/>
<organism evidence="3 4">
    <name type="scientific">Sphingobium yanoikuyae</name>
    <name type="common">Sphingomonas yanoikuyae</name>
    <dbReference type="NCBI Taxonomy" id="13690"/>
    <lineage>
        <taxon>Bacteria</taxon>
        <taxon>Pseudomonadati</taxon>
        <taxon>Pseudomonadota</taxon>
        <taxon>Alphaproteobacteria</taxon>
        <taxon>Sphingomonadales</taxon>
        <taxon>Sphingomonadaceae</taxon>
        <taxon>Sphingobium</taxon>
    </lineage>
</organism>
<name>A0A084ES62_SPHYA</name>
<dbReference type="InterPro" id="IPR016181">
    <property type="entry name" value="Acyl_CoA_acyltransferase"/>
</dbReference>
<dbReference type="SUPFAM" id="SSF55729">
    <property type="entry name" value="Acyl-CoA N-acyltransferases (Nat)"/>
    <property type="match status" value="1"/>
</dbReference>
<evidence type="ECO:0000313" key="4">
    <source>
        <dbReference type="Proteomes" id="UP000028534"/>
    </source>
</evidence>
<reference evidence="3 4" key="1">
    <citation type="submission" date="2014-03" db="EMBL/GenBank/DDBJ databases">
        <title>Genome sequence of Sphingobium yanoikuyae B1.</title>
        <authorList>
            <person name="Gan H.M."/>
            <person name="Gan H.Y."/>
            <person name="Savka M.A."/>
        </authorList>
    </citation>
    <scope>NUCLEOTIDE SEQUENCE [LARGE SCALE GENOMIC DNA]</scope>
    <source>
        <strain evidence="3 4">B1</strain>
    </source>
</reference>
<feature type="domain" description="N-acetyltransferase" evidence="2">
    <location>
        <begin position="2"/>
        <end position="161"/>
    </location>
</feature>
<dbReference type="Gene3D" id="3.40.630.30">
    <property type="match status" value="1"/>
</dbReference>
<dbReference type="PANTHER" id="PTHR13947:SF37">
    <property type="entry name" value="LD18367P"/>
    <property type="match status" value="1"/>
</dbReference>
<dbReference type="eggNOG" id="COG1246">
    <property type="taxonomic scope" value="Bacteria"/>
</dbReference>
<protein>
    <submittedName>
        <fullName evidence="3">Acetyltransferase, N-acetylglutamate synthase</fullName>
    </submittedName>
</protein>
<keyword evidence="1 3" id="KW-0808">Transferase</keyword>
<dbReference type="RefSeq" id="WP_037517265.1">
    <property type="nucleotide sequence ID" value="NZ_JGVR01000003.1"/>
</dbReference>
<evidence type="ECO:0000256" key="1">
    <source>
        <dbReference type="ARBA" id="ARBA00022679"/>
    </source>
</evidence>
<dbReference type="CDD" id="cd04301">
    <property type="entry name" value="NAT_SF"/>
    <property type="match status" value="1"/>
</dbReference>
<evidence type="ECO:0000313" key="3">
    <source>
        <dbReference type="EMBL" id="KEZ20804.1"/>
    </source>
</evidence>
<evidence type="ECO:0000259" key="2">
    <source>
        <dbReference type="PROSITE" id="PS51186"/>
    </source>
</evidence>
<dbReference type="Pfam" id="PF00583">
    <property type="entry name" value="Acetyltransf_1"/>
    <property type="match status" value="1"/>
</dbReference>
<dbReference type="PANTHER" id="PTHR13947">
    <property type="entry name" value="GNAT FAMILY N-ACETYLTRANSFERASE"/>
    <property type="match status" value="1"/>
</dbReference>
<dbReference type="PATRIC" id="fig|13690.10.peg.874"/>
<dbReference type="EMBL" id="JGVR01000003">
    <property type="protein sequence ID" value="KEZ20804.1"/>
    <property type="molecule type" value="Genomic_DNA"/>
</dbReference>
<comment type="caution">
    <text evidence="3">The sequence shown here is derived from an EMBL/GenBank/DDBJ whole genome shotgun (WGS) entry which is preliminary data.</text>
</comment>
<dbReference type="Proteomes" id="UP000028534">
    <property type="component" value="Unassembled WGS sequence"/>
</dbReference>
<dbReference type="PROSITE" id="PS51186">
    <property type="entry name" value="GNAT"/>
    <property type="match status" value="1"/>
</dbReference>
<gene>
    <name evidence="3" type="ORF">CP98_00845</name>
</gene>
<proteinExistence type="predicted"/>